<dbReference type="PANTHER" id="PTHR34227:SF13">
    <property type="entry name" value="TAT PROOFREADING CHAPERONE DMSD-RELATED"/>
    <property type="match status" value="1"/>
</dbReference>
<dbReference type="RefSeq" id="WP_115570056.1">
    <property type="nucleotide sequence ID" value="NZ_NXLV01000017.1"/>
</dbReference>
<dbReference type="OrthoDB" id="5321442at2"/>
<dbReference type="AlphaFoldDB" id="A0A3D8IV70"/>
<organism evidence="3 4">
    <name type="scientific">Helicobacter brantae</name>
    <dbReference type="NCBI Taxonomy" id="375927"/>
    <lineage>
        <taxon>Bacteria</taxon>
        <taxon>Pseudomonadati</taxon>
        <taxon>Campylobacterota</taxon>
        <taxon>Epsilonproteobacteria</taxon>
        <taxon>Campylobacterales</taxon>
        <taxon>Helicobacteraceae</taxon>
        <taxon>Helicobacter</taxon>
    </lineage>
</organism>
<comment type="caution">
    <text evidence="3">The sequence shown here is derived from an EMBL/GenBank/DDBJ whole genome shotgun (WGS) entry which is preliminary data.</text>
</comment>
<name>A0A3D8IV70_9HELI</name>
<sequence length="241" mass="28136">MKEEELQINRARAIYYSLLGIFFSYQGIKRHQDLAIQILEQIFANPINDQTQKDSQILLAELEGRGCEEIMQEFDRLFIDNFSQKAISLTASYYDEGWEFGEKCLKIRDLILESEFRKSEEFIEPEDHLGFLLLFCSSLLQKANPCSIAMCKKIFEELINDYVNFVVLEILKSKNAKFYKSVAKILGSFAEFERLYLEVAPPPLEEYVDLEALRKEERKSKWKKRVKSEVSEEEVGKGRGV</sequence>
<evidence type="ECO:0000313" key="3">
    <source>
        <dbReference type="EMBL" id="RDU69177.1"/>
    </source>
</evidence>
<dbReference type="SUPFAM" id="SSF89155">
    <property type="entry name" value="TorD-like"/>
    <property type="match status" value="1"/>
</dbReference>
<evidence type="ECO:0000256" key="2">
    <source>
        <dbReference type="SAM" id="MobiDB-lite"/>
    </source>
</evidence>
<dbReference type="Pfam" id="PF02613">
    <property type="entry name" value="Nitrate_red_del"/>
    <property type="match status" value="1"/>
</dbReference>
<evidence type="ECO:0000256" key="1">
    <source>
        <dbReference type="ARBA" id="ARBA00023186"/>
    </source>
</evidence>
<keyword evidence="4" id="KW-1185">Reference proteome</keyword>
<proteinExistence type="predicted"/>
<dbReference type="EMBL" id="NXLV01000017">
    <property type="protein sequence ID" value="RDU69177.1"/>
    <property type="molecule type" value="Genomic_DNA"/>
</dbReference>
<accession>A0A3D8IV70</accession>
<feature type="region of interest" description="Disordered" evidence="2">
    <location>
        <begin position="217"/>
        <end position="241"/>
    </location>
</feature>
<dbReference type="PANTHER" id="PTHR34227">
    <property type="entry name" value="CHAPERONE PROTEIN YCDY"/>
    <property type="match status" value="1"/>
</dbReference>
<dbReference type="Gene3D" id="1.10.3480.10">
    <property type="entry name" value="TorD-like"/>
    <property type="match status" value="1"/>
</dbReference>
<dbReference type="InterPro" id="IPR036411">
    <property type="entry name" value="TorD-like_sf"/>
</dbReference>
<dbReference type="InterPro" id="IPR020945">
    <property type="entry name" value="DMSO/NO3_reduct_chaperone"/>
</dbReference>
<evidence type="ECO:0008006" key="5">
    <source>
        <dbReference type="Google" id="ProtNLM"/>
    </source>
</evidence>
<gene>
    <name evidence="3" type="ORF">CQA58_07305</name>
</gene>
<evidence type="ECO:0000313" key="4">
    <source>
        <dbReference type="Proteomes" id="UP000257045"/>
    </source>
</evidence>
<feature type="compositionally biased region" description="Basic and acidic residues" evidence="2">
    <location>
        <begin position="227"/>
        <end position="241"/>
    </location>
</feature>
<reference evidence="3 4" key="1">
    <citation type="submission" date="2018-04" db="EMBL/GenBank/DDBJ databases">
        <title>Novel Campyloabacter and Helicobacter Species and Strains.</title>
        <authorList>
            <person name="Mannion A.J."/>
            <person name="Shen Z."/>
            <person name="Fox J.G."/>
        </authorList>
    </citation>
    <scope>NUCLEOTIDE SEQUENCE [LARGE SCALE GENOMIC DNA]</scope>
    <source>
        <strain evidence="3 4">MIT 04-9366</strain>
    </source>
</reference>
<dbReference type="InterPro" id="IPR050289">
    <property type="entry name" value="TorD/DmsD_chaperones"/>
</dbReference>
<keyword evidence="1" id="KW-0143">Chaperone</keyword>
<protein>
    <recommendedName>
        <fullName evidence="5">Molecular chaperone TorD</fullName>
    </recommendedName>
</protein>
<dbReference type="Proteomes" id="UP000257045">
    <property type="component" value="Unassembled WGS sequence"/>
</dbReference>